<gene>
    <name evidence="1" type="ORF">CYMTET_47702</name>
</gene>
<dbReference type="EMBL" id="LGRX02033150">
    <property type="protein sequence ID" value="KAK3242543.1"/>
    <property type="molecule type" value="Genomic_DNA"/>
</dbReference>
<evidence type="ECO:0000313" key="2">
    <source>
        <dbReference type="Proteomes" id="UP001190700"/>
    </source>
</evidence>
<accession>A0AAE0EVM5</accession>
<evidence type="ECO:0000313" key="1">
    <source>
        <dbReference type="EMBL" id="KAK3242543.1"/>
    </source>
</evidence>
<dbReference type="AlphaFoldDB" id="A0AAE0EVM5"/>
<organism evidence="1 2">
    <name type="scientific">Cymbomonas tetramitiformis</name>
    <dbReference type="NCBI Taxonomy" id="36881"/>
    <lineage>
        <taxon>Eukaryota</taxon>
        <taxon>Viridiplantae</taxon>
        <taxon>Chlorophyta</taxon>
        <taxon>Pyramimonadophyceae</taxon>
        <taxon>Pyramimonadales</taxon>
        <taxon>Pyramimonadaceae</taxon>
        <taxon>Cymbomonas</taxon>
    </lineage>
</organism>
<sequence>MATYKYTGFAFSLINIECTFDNIVIMSMETFPTPENNTVFDCGHQDGTALDDIMLLLWGKIIDGQQSLWLEAEGVIPATLRKASVKTTVRGFIVGAERHYRDMVLEVAYLQKTYHEPNDPEGTYRPTFIRMTHFEAQKNCPGLMLLPDTYSETRSVDTDEEDYKGRCLALDVVSVYDFPSSTYSFKNFFKSREFENRELAMRYHEILNITGAMSHLFKPCLFYETKVQDLQAKYFRAKGRYEAAKGDLEACKRRTRGTRV</sequence>
<comment type="caution">
    <text evidence="1">The sequence shown here is derived from an EMBL/GenBank/DDBJ whole genome shotgun (WGS) entry which is preliminary data.</text>
</comment>
<dbReference type="Proteomes" id="UP001190700">
    <property type="component" value="Unassembled WGS sequence"/>
</dbReference>
<proteinExistence type="predicted"/>
<name>A0AAE0EVM5_9CHLO</name>
<protein>
    <submittedName>
        <fullName evidence="1">Uncharacterized protein</fullName>
    </submittedName>
</protein>
<reference evidence="1 2" key="1">
    <citation type="journal article" date="2015" name="Genome Biol. Evol.">
        <title>Comparative Genomics of a Bacterivorous Green Alga Reveals Evolutionary Causalities and Consequences of Phago-Mixotrophic Mode of Nutrition.</title>
        <authorList>
            <person name="Burns J.A."/>
            <person name="Paasch A."/>
            <person name="Narechania A."/>
            <person name="Kim E."/>
        </authorList>
    </citation>
    <scope>NUCLEOTIDE SEQUENCE [LARGE SCALE GENOMIC DNA]</scope>
    <source>
        <strain evidence="1 2">PLY_AMNH</strain>
    </source>
</reference>
<keyword evidence="2" id="KW-1185">Reference proteome</keyword>